<evidence type="ECO:0000256" key="1">
    <source>
        <dbReference type="ARBA" id="ARBA00023015"/>
    </source>
</evidence>
<dbReference type="AlphaFoldDB" id="A0A5C5VCT1"/>
<protein>
    <submittedName>
        <fullName evidence="5">Regulatory protein SoxS</fullName>
    </submittedName>
</protein>
<dbReference type="InterPro" id="IPR011051">
    <property type="entry name" value="RmlC_Cupin_sf"/>
</dbReference>
<dbReference type="SMART" id="SM00342">
    <property type="entry name" value="HTH_ARAC"/>
    <property type="match status" value="1"/>
</dbReference>
<evidence type="ECO:0000256" key="2">
    <source>
        <dbReference type="ARBA" id="ARBA00023125"/>
    </source>
</evidence>
<reference evidence="5 6" key="1">
    <citation type="submission" date="2019-02" db="EMBL/GenBank/DDBJ databases">
        <title>Deep-cultivation of Planctomycetes and their phenomic and genomic characterization uncovers novel biology.</title>
        <authorList>
            <person name="Wiegand S."/>
            <person name="Jogler M."/>
            <person name="Boedeker C."/>
            <person name="Pinto D."/>
            <person name="Vollmers J."/>
            <person name="Rivas-Marin E."/>
            <person name="Kohn T."/>
            <person name="Peeters S.H."/>
            <person name="Heuer A."/>
            <person name="Rast P."/>
            <person name="Oberbeckmann S."/>
            <person name="Bunk B."/>
            <person name="Jeske O."/>
            <person name="Meyerdierks A."/>
            <person name="Storesund J.E."/>
            <person name="Kallscheuer N."/>
            <person name="Luecker S."/>
            <person name="Lage O.M."/>
            <person name="Pohl T."/>
            <person name="Merkel B.J."/>
            <person name="Hornburger P."/>
            <person name="Mueller R.-W."/>
            <person name="Bruemmer F."/>
            <person name="Labrenz M."/>
            <person name="Spormann A.M."/>
            <person name="Op Den Camp H."/>
            <person name="Overmann J."/>
            <person name="Amann R."/>
            <person name="Jetten M.S.M."/>
            <person name="Mascher T."/>
            <person name="Medema M.H."/>
            <person name="Devos D.P."/>
            <person name="Kaster A.-K."/>
            <person name="Ovreas L."/>
            <person name="Rohde M."/>
            <person name="Galperin M.Y."/>
            <person name="Jogler C."/>
        </authorList>
    </citation>
    <scope>NUCLEOTIDE SEQUENCE [LARGE SCALE GENOMIC DNA]</scope>
    <source>
        <strain evidence="5 6">KOR34</strain>
    </source>
</reference>
<dbReference type="InterPro" id="IPR018060">
    <property type="entry name" value="HTH_AraC"/>
</dbReference>
<dbReference type="PANTHER" id="PTHR46796">
    <property type="entry name" value="HTH-TYPE TRANSCRIPTIONAL ACTIVATOR RHAS-RELATED"/>
    <property type="match status" value="1"/>
</dbReference>
<feature type="domain" description="HTH araC/xylS-type" evidence="4">
    <location>
        <begin position="195"/>
        <end position="293"/>
    </location>
</feature>
<dbReference type="SUPFAM" id="SSF51182">
    <property type="entry name" value="RmlC-like cupins"/>
    <property type="match status" value="1"/>
</dbReference>
<dbReference type="EMBL" id="SIHJ01000001">
    <property type="protein sequence ID" value="TWT35757.1"/>
    <property type="molecule type" value="Genomic_DNA"/>
</dbReference>
<dbReference type="InterPro" id="IPR020449">
    <property type="entry name" value="Tscrpt_reg_AraC-type_HTH"/>
</dbReference>
<dbReference type="InterPro" id="IPR050204">
    <property type="entry name" value="AraC_XylS_family_regulators"/>
</dbReference>
<evidence type="ECO:0000313" key="5">
    <source>
        <dbReference type="EMBL" id="TWT35757.1"/>
    </source>
</evidence>
<dbReference type="GO" id="GO:0003700">
    <property type="term" value="F:DNA-binding transcription factor activity"/>
    <property type="evidence" value="ECO:0007669"/>
    <property type="project" value="InterPro"/>
</dbReference>
<evidence type="ECO:0000259" key="4">
    <source>
        <dbReference type="PROSITE" id="PS01124"/>
    </source>
</evidence>
<dbReference type="RefSeq" id="WP_146562136.1">
    <property type="nucleotide sequence ID" value="NZ_SIHJ01000001.1"/>
</dbReference>
<dbReference type="PANTHER" id="PTHR46796:SF2">
    <property type="entry name" value="TRANSCRIPTIONAL REGULATORY PROTEIN"/>
    <property type="match status" value="1"/>
</dbReference>
<comment type="caution">
    <text evidence="5">The sequence shown here is derived from an EMBL/GenBank/DDBJ whole genome shotgun (WGS) entry which is preliminary data.</text>
</comment>
<dbReference type="Proteomes" id="UP000316714">
    <property type="component" value="Unassembled WGS sequence"/>
</dbReference>
<dbReference type="InterPro" id="IPR009057">
    <property type="entry name" value="Homeodomain-like_sf"/>
</dbReference>
<dbReference type="InterPro" id="IPR018062">
    <property type="entry name" value="HTH_AraC-typ_CS"/>
</dbReference>
<dbReference type="OrthoDB" id="9778008at2"/>
<dbReference type="Gene3D" id="2.60.120.10">
    <property type="entry name" value="Jelly Rolls"/>
    <property type="match status" value="1"/>
</dbReference>
<sequence length="297" mass="32840">MAVYREVIESPPDQSFRLLQWENSLSEVQVSVGPGRWSAIEGRGERWHAHRAVELTYIHRGSGTRFIGDHIGAIGPPELVLIGADLPHYWRGLDESRGAALQFDLSNSGGLGSLREAARLANLRVNASRGLLFDESLTAEVGERMLTLSRYGPVERLASVLAILARLEEACEQAAPLCEKEYTITASAAHADKIRDAIDLLLEHHAEELTVDDVAQAVGLSRATLCRYFRRYTGRSVVAFLNEARIDQAKRALHETATPISQIALAVGFGNLSNFNRQFRRAVGRSPREYRRASAAQ</sequence>
<dbReference type="PROSITE" id="PS00041">
    <property type="entry name" value="HTH_ARAC_FAMILY_1"/>
    <property type="match status" value="1"/>
</dbReference>
<name>A0A5C5VCT1_9BACT</name>
<dbReference type="SUPFAM" id="SSF46689">
    <property type="entry name" value="Homeodomain-like"/>
    <property type="match status" value="2"/>
</dbReference>
<proteinExistence type="predicted"/>
<dbReference type="GO" id="GO:0043565">
    <property type="term" value="F:sequence-specific DNA binding"/>
    <property type="evidence" value="ECO:0007669"/>
    <property type="project" value="InterPro"/>
</dbReference>
<keyword evidence="6" id="KW-1185">Reference proteome</keyword>
<accession>A0A5C5VCT1</accession>
<keyword evidence="2" id="KW-0238">DNA-binding</keyword>
<dbReference type="Gene3D" id="1.10.10.60">
    <property type="entry name" value="Homeodomain-like"/>
    <property type="match status" value="2"/>
</dbReference>
<dbReference type="PROSITE" id="PS01124">
    <property type="entry name" value="HTH_ARAC_FAMILY_2"/>
    <property type="match status" value="1"/>
</dbReference>
<organism evidence="5 6">
    <name type="scientific">Posidoniimonas corsicana</name>
    <dbReference type="NCBI Taxonomy" id="1938618"/>
    <lineage>
        <taxon>Bacteria</taxon>
        <taxon>Pseudomonadati</taxon>
        <taxon>Planctomycetota</taxon>
        <taxon>Planctomycetia</taxon>
        <taxon>Pirellulales</taxon>
        <taxon>Lacipirellulaceae</taxon>
        <taxon>Posidoniimonas</taxon>
    </lineage>
</organism>
<keyword evidence="3" id="KW-0804">Transcription</keyword>
<evidence type="ECO:0000256" key="3">
    <source>
        <dbReference type="ARBA" id="ARBA00023163"/>
    </source>
</evidence>
<dbReference type="InterPro" id="IPR014710">
    <property type="entry name" value="RmlC-like_jellyroll"/>
</dbReference>
<evidence type="ECO:0000313" key="6">
    <source>
        <dbReference type="Proteomes" id="UP000316714"/>
    </source>
</evidence>
<gene>
    <name evidence="5" type="primary">soxS</name>
    <name evidence="5" type="ORF">KOR34_06510</name>
</gene>
<keyword evidence="1" id="KW-0805">Transcription regulation</keyword>
<dbReference type="Pfam" id="PF12833">
    <property type="entry name" value="HTH_18"/>
    <property type="match status" value="1"/>
</dbReference>
<dbReference type="PRINTS" id="PR00032">
    <property type="entry name" value="HTHARAC"/>
</dbReference>